<name>R7SHC0_FOMME</name>
<organism evidence="1 2">
    <name type="scientific">Fomitiporia mediterranea (strain MF3/22)</name>
    <name type="common">Grapevine white-rot fungus</name>
    <dbReference type="NCBI Taxonomy" id="694068"/>
    <lineage>
        <taxon>Eukaryota</taxon>
        <taxon>Fungi</taxon>
        <taxon>Dikarya</taxon>
        <taxon>Basidiomycota</taxon>
        <taxon>Agaricomycotina</taxon>
        <taxon>Agaricomycetes</taxon>
        <taxon>Hymenochaetales</taxon>
        <taxon>Hymenochaetaceae</taxon>
        <taxon>Fomitiporia</taxon>
    </lineage>
</organism>
<dbReference type="Proteomes" id="UP000053630">
    <property type="component" value="Unassembled WGS sequence"/>
</dbReference>
<sequence>MTDLSVIGAYYSQLKNMDVDRIVHHSSLLLSSNSRLHDYASVRPDGEKRLSSSSSVKLWRLKVPKAHRHVPLSPFLEFVKQYLTQILYLSEESQLRQRCAGSLITPTTYQLTDLIHCLNVTTLQPATDPRLKNSEISSNMEEPSSSSAMRLSVSFLVWSEVVHAQGAKLWRFSNDSGVSSHQSRINMVLVLVL</sequence>
<accession>R7SHC0</accession>
<dbReference type="RefSeq" id="XP_007272007.1">
    <property type="nucleotide sequence ID" value="XM_007271945.1"/>
</dbReference>
<dbReference type="KEGG" id="fme:FOMMEDRAFT_162611"/>
<reference evidence="2" key="1">
    <citation type="journal article" date="2012" name="Science">
        <title>The Paleozoic origin of enzymatic lignin decomposition reconstructed from 31 fungal genomes.</title>
        <authorList>
            <person name="Floudas D."/>
            <person name="Binder M."/>
            <person name="Riley R."/>
            <person name="Barry K."/>
            <person name="Blanchette R.A."/>
            <person name="Henrissat B."/>
            <person name="Martinez A.T."/>
            <person name="Otillar R."/>
            <person name="Spatafora J.W."/>
            <person name="Yadav J.S."/>
            <person name="Aerts A."/>
            <person name="Benoit I."/>
            <person name="Boyd A."/>
            <person name="Carlson A."/>
            <person name="Copeland A."/>
            <person name="Coutinho P.M."/>
            <person name="de Vries R.P."/>
            <person name="Ferreira P."/>
            <person name="Findley K."/>
            <person name="Foster B."/>
            <person name="Gaskell J."/>
            <person name="Glotzer D."/>
            <person name="Gorecki P."/>
            <person name="Heitman J."/>
            <person name="Hesse C."/>
            <person name="Hori C."/>
            <person name="Igarashi K."/>
            <person name="Jurgens J.A."/>
            <person name="Kallen N."/>
            <person name="Kersten P."/>
            <person name="Kohler A."/>
            <person name="Kuees U."/>
            <person name="Kumar T.K.A."/>
            <person name="Kuo A."/>
            <person name="LaButti K."/>
            <person name="Larrondo L.F."/>
            <person name="Lindquist E."/>
            <person name="Ling A."/>
            <person name="Lombard V."/>
            <person name="Lucas S."/>
            <person name="Lundell T."/>
            <person name="Martin R."/>
            <person name="McLaughlin D.J."/>
            <person name="Morgenstern I."/>
            <person name="Morin E."/>
            <person name="Murat C."/>
            <person name="Nagy L.G."/>
            <person name="Nolan M."/>
            <person name="Ohm R.A."/>
            <person name="Patyshakuliyeva A."/>
            <person name="Rokas A."/>
            <person name="Ruiz-Duenas F.J."/>
            <person name="Sabat G."/>
            <person name="Salamov A."/>
            <person name="Samejima M."/>
            <person name="Schmutz J."/>
            <person name="Slot J.C."/>
            <person name="St John F."/>
            <person name="Stenlid J."/>
            <person name="Sun H."/>
            <person name="Sun S."/>
            <person name="Syed K."/>
            <person name="Tsang A."/>
            <person name="Wiebenga A."/>
            <person name="Young D."/>
            <person name="Pisabarro A."/>
            <person name="Eastwood D.C."/>
            <person name="Martin F."/>
            <person name="Cullen D."/>
            <person name="Grigoriev I.V."/>
            <person name="Hibbett D.S."/>
        </authorList>
    </citation>
    <scope>NUCLEOTIDE SEQUENCE [LARGE SCALE GENOMIC DNA]</scope>
    <source>
        <strain evidence="2">MF3/22</strain>
    </source>
</reference>
<dbReference type="GeneID" id="18675871"/>
<evidence type="ECO:0000313" key="2">
    <source>
        <dbReference type="Proteomes" id="UP000053630"/>
    </source>
</evidence>
<dbReference type="AlphaFoldDB" id="R7SHC0"/>
<dbReference type="EMBL" id="JH717985">
    <property type="protein sequence ID" value="EJC97790.1"/>
    <property type="molecule type" value="Genomic_DNA"/>
</dbReference>
<gene>
    <name evidence="1" type="ORF">FOMMEDRAFT_162611</name>
</gene>
<evidence type="ECO:0000313" key="1">
    <source>
        <dbReference type="EMBL" id="EJC97790.1"/>
    </source>
</evidence>
<keyword evidence="2" id="KW-1185">Reference proteome</keyword>
<protein>
    <submittedName>
        <fullName evidence="1">Uncharacterized protein</fullName>
    </submittedName>
</protein>
<proteinExistence type="predicted"/>